<keyword evidence="2" id="KW-0472">Membrane</keyword>
<feature type="transmembrane region" description="Helical" evidence="2">
    <location>
        <begin position="119"/>
        <end position="137"/>
    </location>
</feature>
<evidence type="ECO:0000256" key="2">
    <source>
        <dbReference type="SAM" id="Phobius"/>
    </source>
</evidence>
<keyword evidence="4" id="KW-1185">Reference proteome</keyword>
<dbReference type="PANTHER" id="PTHR35483:SF1">
    <property type="entry name" value="GLYCINE-RICH PROTEIN-RELATED"/>
    <property type="match status" value="1"/>
</dbReference>
<protein>
    <submittedName>
        <fullName evidence="3">Uncharacterized protein</fullName>
    </submittedName>
</protein>
<dbReference type="AlphaFoldDB" id="A0A803L3R6"/>
<keyword evidence="2" id="KW-1133">Transmembrane helix</keyword>
<reference evidence="3" key="2">
    <citation type="submission" date="2021-03" db="UniProtKB">
        <authorList>
            <consortium name="EnsemblPlants"/>
        </authorList>
    </citation>
    <scope>IDENTIFICATION</scope>
</reference>
<dbReference type="Proteomes" id="UP000596660">
    <property type="component" value="Unplaced"/>
</dbReference>
<feature type="region of interest" description="Disordered" evidence="1">
    <location>
        <begin position="216"/>
        <end position="241"/>
    </location>
</feature>
<evidence type="ECO:0000313" key="4">
    <source>
        <dbReference type="Proteomes" id="UP000596660"/>
    </source>
</evidence>
<accession>A0A803L3R6</accession>
<evidence type="ECO:0000256" key="1">
    <source>
        <dbReference type="SAM" id="MobiDB-lite"/>
    </source>
</evidence>
<feature type="compositionally biased region" description="Basic and acidic residues" evidence="1">
    <location>
        <begin position="228"/>
        <end position="241"/>
    </location>
</feature>
<dbReference type="EnsemblPlants" id="AUR62006505-RA">
    <property type="protein sequence ID" value="AUR62006505-RA:cds"/>
    <property type="gene ID" value="AUR62006505"/>
</dbReference>
<proteinExistence type="predicted"/>
<dbReference type="GO" id="GO:0009507">
    <property type="term" value="C:chloroplast"/>
    <property type="evidence" value="ECO:0007669"/>
    <property type="project" value="TreeGrafter"/>
</dbReference>
<reference evidence="3" key="1">
    <citation type="journal article" date="2017" name="Nature">
        <title>The genome of Chenopodium quinoa.</title>
        <authorList>
            <person name="Jarvis D.E."/>
            <person name="Ho Y.S."/>
            <person name="Lightfoot D.J."/>
            <person name="Schmoeckel S.M."/>
            <person name="Li B."/>
            <person name="Borm T.J.A."/>
            <person name="Ohyanagi H."/>
            <person name="Mineta K."/>
            <person name="Michell C.T."/>
            <person name="Saber N."/>
            <person name="Kharbatia N.M."/>
            <person name="Rupper R.R."/>
            <person name="Sharp A.R."/>
            <person name="Dally N."/>
            <person name="Boughton B.A."/>
            <person name="Woo Y.H."/>
            <person name="Gao G."/>
            <person name="Schijlen E.G.W.M."/>
            <person name="Guo X."/>
            <person name="Momin A.A."/>
            <person name="Negrao S."/>
            <person name="Al-Babili S."/>
            <person name="Gehring C."/>
            <person name="Roessner U."/>
            <person name="Jung C."/>
            <person name="Murphy K."/>
            <person name="Arold S.T."/>
            <person name="Gojobori T."/>
            <person name="van der Linden C.G."/>
            <person name="van Loo E.N."/>
            <person name="Jellen E.N."/>
            <person name="Maughan P.J."/>
            <person name="Tester M."/>
        </authorList>
    </citation>
    <scope>NUCLEOTIDE SEQUENCE [LARGE SCALE GENOMIC DNA]</scope>
    <source>
        <strain evidence="3">cv. PI 614886</strain>
    </source>
</reference>
<evidence type="ECO:0000313" key="3">
    <source>
        <dbReference type="EnsemblPlants" id="AUR62006505-RA:cds"/>
    </source>
</evidence>
<organism evidence="3 4">
    <name type="scientific">Chenopodium quinoa</name>
    <name type="common">Quinoa</name>
    <dbReference type="NCBI Taxonomy" id="63459"/>
    <lineage>
        <taxon>Eukaryota</taxon>
        <taxon>Viridiplantae</taxon>
        <taxon>Streptophyta</taxon>
        <taxon>Embryophyta</taxon>
        <taxon>Tracheophyta</taxon>
        <taxon>Spermatophyta</taxon>
        <taxon>Magnoliopsida</taxon>
        <taxon>eudicotyledons</taxon>
        <taxon>Gunneridae</taxon>
        <taxon>Pentapetalae</taxon>
        <taxon>Caryophyllales</taxon>
        <taxon>Chenopodiaceae</taxon>
        <taxon>Chenopodioideae</taxon>
        <taxon>Atripliceae</taxon>
        <taxon>Chenopodium</taxon>
    </lineage>
</organism>
<dbReference type="Gramene" id="AUR62006505-RA">
    <property type="protein sequence ID" value="AUR62006505-RA:cds"/>
    <property type="gene ID" value="AUR62006505"/>
</dbReference>
<dbReference type="PANTHER" id="PTHR35483">
    <property type="entry name" value="NUCLEUSENVELOPE PROTEIN"/>
    <property type="match status" value="1"/>
</dbReference>
<name>A0A803L3R6_CHEQI</name>
<sequence>VNNVFCPKAYVNVVTRHNVKGLHPLPSVPVAFVRCPPLKFQAPLKISTNAVECKQSMPVCLSGGEARAGNGNQEPLWKSFGKAIENLGKKPSVEDLLKQQIEKREYYDEEGFSGVLDETVQVILATFGFIFLYMYIINGAEMTRLAKDYIKYVFGGKKSIRLSRALYQWESFCKNLTEKKETDRYWLERAIIRTPTWWDSPEKYKRILKAYAETPTNSMDYEQDQEDDYGHNHDDSMSEDF</sequence>
<keyword evidence="2" id="KW-0812">Transmembrane</keyword>